<dbReference type="InterPro" id="IPR003137">
    <property type="entry name" value="PA_domain"/>
</dbReference>
<sequence>MKKKIIILTSCVLVLVAFFTLNNVKNQDYKENNLVKKTHKKNLDNSPFKEVMKLTKPQRKAAGLPPNKFYEQEWELTMNPVLGRPTFENLKQIKENQIAKREAFLASARVPGDAIDNSWIERGPNNVGGRTRAIMFDPNDTTNETLFAGGVSGGLWKNTKISDPNTAWTRVDIPENLAVSCITYDPNNTNIFYVGTGESYVGGDVNGDGLWKSIDGGDTWAKVLGGISGPSTQEAIVNNITINSPSGIAGDYLSNPTSFFGPEITSVISAELILANGTVPFTGTNGETSTNALEGCGPSTIDMTGKIALIRRGTCTFIEKVKAAQNAGAIGVIIMNNVDEPLINMSGDDNTITIPAVIISQTDGDIIEAAVNAGVVTGSLNPQMGEFNGLLVPGIQFINDVKVRDNAGVSEVYVAAGDSFYGEANVPNYLTGTEFGLYKSVDNGINWTEIALPLTTEGNKHCPNDIEIGADNNVWVSTTNSTVFNNGGGKIFRSADGSSFTLERTVPNAIRTQIAVSSTNSEKVFVLAQGSTDASPVIMEKTENGFSTSSNLTLPNDADTGIDANDFTRSQAFYNLMLEVDPNNDNVIFTGGIDLFKSANAGISWAQISKWSNNNNLSALNIPLVHADQHAMSFANGSSSIVAFGNDGGVYFSSDAGTTSSSRNNEFNTAQFYTVGVGPTTAFTGDYFAGGLQDNGTQLFANANPNQPDAATEIYGGDGAHTFFDQDGTDRYVIRNFVYNIGINLYNLDTNASITINSENESNGSFVNPQALDSNLDILYSNYSANGNSIIRRYSGIKSQSTVSATNLTNAEMDSAPTALTVSPYTTDSSTLLVGTILGDVFKIENANESNPVFTEIELNNVIVGSISDIEFGQSENEIFVTVHNYGVQSIWYTNNGGASWQAKEGDLPDMPVKTILQNPLSLNEVIIGTELGVWFTNNFSDANPTWNQAFNGMSNVKVLDLDLRDDNMVFAATYGRGVFSGQFTLDANGDEDGDGVLNGVDNCLNTANADQLDTDGNGIGDACQDTDQDGIIDINDNCPTIANPDQADTDGDGVGDACQDTDNDTIFDDVDNCVNIPNTNQTDTNGNGIGDVCDTSYTNADNISLEIISETCVGENNGKVVVNVNETYVSYIATLVGNGLSLTQSFTDNSYTFSELPVGTYSVCVSVDEVGVDYEQCFEINIEAAEVIELEIVNNTLDSNVINVDVSRGTAPYTVLFKNEVIKITSNPIFDIEVLGTGDLEIKTAKACEGTFKTKIEHVLDIIASPNPVINDLKITLPNTINQSEINVQVFNVNGKLVLNNSYKINKSNFIEIPFANLNSGMYFINLNLETKEVIKIIKK</sequence>
<dbReference type="NCBIfam" id="TIGR04183">
    <property type="entry name" value="Por_Secre_tail"/>
    <property type="match status" value="1"/>
</dbReference>
<dbReference type="InterPro" id="IPR017897">
    <property type="entry name" value="Thrombospondin_3_rpt"/>
</dbReference>
<dbReference type="Pfam" id="PF02225">
    <property type="entry name" value="PA"/>
    <property type="match status" value="1"/>
</dbReference>
<accession>A0AAC9PV71</accession>
<dbReference type="CDD" id="cd04818">
    <property type="entry name" value="PA_subtilisin_1"/>
    <property type="match status" value="1"/>
</dbReference>
<evidence type="ECO:0000259" key="4">
    <source>
        <dbReference type="Pfam" id="PF02225"/>
    </source>
</evidence>
<dbReference type="Pfam" id="PF18962">
    <property type="entry name" value="Por_Secre_tail"/>
    <property type="match status" value="1"/>
</dbReference>
<reference evidence="6 7" key="1">
    <citation type="submission" date="2017-01" db="EMBL/GenBank/DDBJ databases">
        <title>Complete genome of Lacinutrix venerupis DOK2-8 isolated from seawater in Dokdo.</title>
        <authorList>
            <person name="Chi W.-J."/>
            <person name="Kim J.H."/>
        </authorList>
    </citation>
    <scope>NUCLEOTIDE SEQUENCE [LARGE SCALE GENOMIC DNA]</scope>
    <source>
        <strain evidence="6 7">DOK2-8</strain>
    </source>
</reference>
<dbReference type="InterPro" id="IPR003367">
    <property type="entry name" value="Thrombospondin_3-like_rpt"/>
</dbReference>
<evidence type="ECO:0000256" key="3">
    <source>
        <dbReference type="SAM" id="SignalP"/>
    </source>
</evidence>
<name>A0AAC9PV71_9FLAO</name>
<gene>
    <name evidence="6" type="ORF">BWR22_02520</name>
</gene>
<dbReference type="InterPro" id="IPR015943">
    <property type="entry name" value="WD40/YVTN_repeat-like_dom_sf"/>
</dbReference>
<evidence type="ECO:0000313" key="7">
    <source>
        <dbReference type="Proteomes" id="UP000187506"/>
    </source>
</evidence>
<dbReference type="InterPro" id="IPR026444">
    <property type="entry name" value="Secre_tail"/>
</dbReference>
<dbReference type="GO" id="GO:0007155">
    <property type="term" value="P:cell adhesion"/>
    <property type="evidence" value="ECO:0007669"/>
    <property type="project" value="InterPro"/>
</dbReference>
<dbReference type="Gene3D" id="3.50.30.30">
    <property type="match status" value="1"/>
</dbReference>
<dbReference type="PANTHER" id="PTHR10199">
    <property type="entry name" value="THROMBOSPONDIN"/>
    <property type="match status" value="1"/>
</dbReference>
<feature type="domain" description="PA" evidence="4">
    <location>
        <begin position="293"/>
        <end position="366"/>
    </location>
</feature>
<protein>
    <recommendedName>
        <fullName evidence="8">Secreted protein (Por secretion system target)</fullName>
    </recommendedName>
</protein>
<dbReference type="SUPFAM" id="SSF103647">
    <property type="entry name" value="TSP type-3 repeat"/>
    <property type="match status" value="1"/>
</dbReference>
<dbReference type="Proteomes" id="UP000187506">
    <property type="component" value="Chromosome"/>
</dbReference>
<dbReference type="EMBL" id="CP019352">
    <property type="protein sequence ID" value="APX99226.1"/>
    <property type="molecule type" value="Genomic_DNA"/>
</dbReference>
<dbReference type="Pfam" id="PF02412">
    <property type="entry name" value="TSP_3"/>
    <property type="match status" value="3"/>
</dbReference>
<dbReference type="InterPro" id="IPR046450">
    <property type="entry name" value="PA_dom_sf"/>
</dbReference>
<dbReference type="SUPFAM" id="SSF110296">
    <property type="entry name" value="Oligoxyloglucan reducing end-specific cellobiohydrolase"/>
    <property type="match status" value="2"/>
</dbReference>
<keyword evidence="2" id="KW-0106">Calcium</keyword>
<evidence type="ECO:0008006" key="8">
    <source>
        <dbReference type="Google" id="ProtNLM"/>
    </source>
</evidence>
<keyword evidence="1 3" id="KW-0732">Signal</keyword>
<dbReference type="Gene3D" id="4.10.1080.10">
    <property type="entry name" value="TSP type-3 repeat"/>
    <property type="match status" value="1"/>
</dbReference>
<evidence type="ECO:0000259" key="5">
    <source>
        <dbReference type="Pfam" id="PF18962"/>
    </source>
</evidence>
<organism evidence="6 7">
    <name type="scientific">Lacinutrix venerupis</name>
    <dbReference type="NCBI Taxonomy" id="1486034"/>
    <lineage>
        <taxon>Bacteria</taxon>
        <taxon>Pseudomonadati</taxon>
        <taxon>Bacteroidota</taxon>
        <taxon>Flavobacteriia</taxon>
        <taxon>Flavobacteriales</taxon>
        <taxon>Flavobacteriaceae</taxon>
        <taxon>Lacinutrix</taxon>
    </lineage>
</organism>
<dbReference type="SUPFAM" id="SSF52025">
    <property type="entry name" value="PA domain"/>
    <property type="match status" value="1"/>
</dbReference>
<feature type="signal peptide" evidence="3">
    <location>
        <begin position="1"/>
        <end position="26"/>
    </location>
</feature>
<proteinExistence type="predicted"/>
<dbReference type="PROSITE" id="PS51234">
    <property type="entry name" value="TSP3"/>
    <property type="match status" value="2"/>
</dbReference>
<dbReference type="RefSeq" id="WP_076731865.1">
    <property type="nucleotide sequence ID" value="NZ_CP019352.1"/>
</dbReference>
<dbReference type="InterPro" id="IPR028974">
    <property type="entry name" value="TSP_type-3_rpt"/>
</dbReference>
<feature type="domain" description="Secretion system C-terminal sorting" evidence="5">
    <location>
        <begin position="1267"/>
        <end position="1337"/>
    </location>
</feature>
<dbReference type="KEGG" id="lvn:BWR22_02520"/>
<feature type="chain" id="PRO_5042055899" description="Secreted protein (Por secretion system target)" evidence="3">
    <location>
        <begin position="27"/>
        <end position="1341"/>
    </location>
</feature>
<evidence type="ECO:0000256" key="2">
    <source>
        <dbReference type="ARBA" id="ARBA00022837"/>
    </source>
</evidence>
<dbReference type="GO" id="GO:0005509">
    <property type="term" value="F:calcium ion binding"/>
    <property type="evidence" value="ECO:0007669"/>
    <property type="project" value="InterPro"/>
</dbReference>
<evidence type="ECO:0000313" key="6">
    <source>
        <dbReference type="EMBL" id="APX99226.1"/>
    </source>
</evidence>
<dbReference type="Gene3D" id="2.130.10.10">
    <property type="entry name" value="YVTN repeat-like/Quinoprotein amine dehydrogenase"/>
    <property type="match status" value="3"/>
</dbReference>
<keyword evidence="7" id="KW-1185">Reference proteome</keyword>
<evidence type="ECO:0000256" key="1">
    <source>
        <dbReference type="ARBA" id="ARBA00022729"/>
    </source>
</evidence>